<sequence>MRSVEPVSVGWVFRPERADNVEEHVGKQVRSVGSAVDEGGRVDVVLSDGARVRAYRHEVVPG</sequence>
<evidence type="ECO:0000313" key="2">
    <source>
        <dbReference type="Proteomes" id="UP000198242"/>
    </source>
</evidence>
<dbReference type="AlphaFoldDB" id="A0A1C4WEN7"/>
<dbReference type="EMBL" id="LT607411">
    <property type="protein sequence ID" value="SCE94630.1"/>
    <property type="molecule type" value="Genomic_DNA"/>
</dbReference>
<keyword evidence="2" id="KW-1185">Reference proteome</keyword>
<reference evidence="2" key="1">
    <citation type="submission" date="2016-06" db="EMBL/GenBank/DDBJ databases">
        <authorList>
            <person name="Varghese N."/>
            <person name="Submissions Spin"/>
        </authorList>
    </citation>
    <scope>NUCLEOTIDE SEQUENCE [LARGE SCALE GENOMIC DNA]</scope>
    <source>
        <strain evidence="2">DSM 43909</strain>
    </source>
</reference>
<gene>
    <name evidence="1" type="ORF">GA0074695_2357</name>
</gene>
<protein>
    <submittedName>
        <fullName evidence="1">Uncharacterized protein</fullName>
    </submittedName>
</protein>
<proteinExistence type="predicted"/>
<accession>A0A1C4WEN7</accession>
<evidence type="ECO:0000313" key="1">
    <source>
        <dbReference type="EMBL" id="SCE94630.1"/>
    </source>
</evidence>
<name>A0A1C4WEN7_MICVI</name>
<dbReference type="Proteomes" id="UP000198242">
    <property type="component" value="Chromosome I"/>
</dbReference>
<organism evidence="1 2">
    <name type="scientific">Micromonospora viridifaciens</name>
    <dbReference type="NCBI Taxonomy" id="1881"/>
    <lineage>
        <taxon>Bacteria</taxon>
        <taxon>Bacillati</taxon>
        <taxon>Actinomycetota</taxon>
        <taxon>Actinomycetes</taxon>
        <taxon>Micromonosporales</taxon>
        <taxon>Micromonosporaceae</taxon>
        <taxon>Micromonospora</taxon>
    </lineage>
</organism>